<evidence type="ECO:0000313" key="1">
    <source>
        <dbReference type="EMBL" id="TPX63961.1"/>
    </source>
</evidence>
<dbReference type="EMBL" id="QEAP01000574">
    <property type="protein sequence ID" value="TPX63961.1"/>
    <property type="molecule type" value="Genomic_DNA"/>
</dbReference>
<dbReference type="AlphaFoldDB" id="A0A507EJJ5"/>
<organism evidence="1 2">
    <name type="scientific">Chytriomyces confervae</name>
    <dbReference type="NCBI Taxonomy" id="246404"/>
    <lineage>
        <taxon>Eukaryota</taxon>
        <taxon>Fungi</taxon>
        <taxon>Fungi incertae sedis</taxon>
        <taxon>Chytridiomycota</taxon>
        <taxon>Chytridiomycota incertae sedis</taxon>
        <taxon>Chytridiomycetes</taxon>
        <taxon>Chytridiales</taxon>
        <taxon>Chytriomycetaceae</taxon>
        <taxon>Chytriomyces</taxon>
    </lineage>
</organism>
<dbReference type="PANTHER" id="PTHR34706:SF1">
    <property type="entry name" value="VWFA DOMAIN-CONTAINING PROTEIN"/>
    <property type="match status" value="1"/>
</dbReference>
<dbReference type="SUPFAM" id="SSF53300">
    <property type="entry name" value="vWA-like"/>
    <property type="match status" value="1"/>
</dbReference>
<accession>A0A507EJJ5</accession>
<dbReference type="Proteomes" id="UP000320333">
    <property type="component" value="Unassembled WGS sequence"/>
</dbReference>
<dbReference type="Gene3D" id="3.40.50.410">
    <property type="entry name" value="von Willebrand factor, type A domain"/>
    <property type="match status" value="1"/>
</dbReference>
<keyword evidence="2" id="KW-1185">Reference proteome</keyword>
<dbReference type="InterPro" id="IPR036465">
    <property type="entry name" value="vWFA_dom_sf"/>
</dbReference>
<reference evidence="1 2" key="1">
    <citation type="journal article" date="2019" name="Sci. Rep.">
        <title>Comparative genomics of chytrid fungi reveal insights into the obligate biotrophic and pathogenic lifestyle of Synchytrium endobioticum.</title>
        <authorList>
            <person name="van de Vossenberg B.T.L.H."/>
            <person name="Warris S."/>
            <person name="Nguyen H.D.T."/>
            <person name="van Gent-Pelzer M.P.E."/>
            <person name="Joly D.L."/>
            <person name="van de Geest H.C."/>
            <person name="Bonants P.J.M."/>
            <person name="Smith D.S."/>
            <person name="Levesque C.A."/>
            <person name="van der Lee T.A.J."/>
        </authorList>
    </citation>
    <scope>NUCLEOTIDE SEQUENCE [LARGE SCALE GENOMIC DNA]</scope>
    <source>
        <strain evidence="1 2">CBS 675.73</strain>
    </source>
</reference>
<evidence type="ECO:0000313" key="2">
    <source>
        <dbReference type="Proteomes" id="UP000320333"/>
    </source>
</evidence>
<evidence type="ECO:0008006" key="3">
    <source>
        <dbReference type="Google" id="ProtNLM"/>
    </source>
</evidence>
<gene>
    <name evidence="1" type="ORF">CcCBS67573_g08538</name>
</gene>
<protein>
    <recommendedName>
        <fullName evidence="3">VWFA domain-containing protein</fullName>
    </recommendedName>
</protein>
<name>A0A507EJJ5_9FUNG</name>
<dbReference type="OrthoDB" id="2142040at2759"/>
<dbReference type="PANTHER" id="PTHR34706">
    <property type="entry name" value="SLR1338 PROTEIN"/>
    <property type="match status" value="1"/>
</dbReference>
<dbReference type="STRING" id="246404.A0A507EJJ5"/>
<comment type="caution">
    <text evidence="1">The sequence shown here is derived from an EMBL/GenBank/DDBJ whole genome shotgun (WGS) entry which is preliminary data.</text>
</comment>
<sequence>MSQAPPPAYEGSSSSKTIPANNVNSMDAFRSLVMRHEISSLMALKLRKLEAYDIAVICDDSGSMMTKSTMGLTEANPFAPTTTRWDELKLTVQIVTDIAATLDEDGIDVYFLNRPPLRNVTHSSQLEASFSKRPQGYTPITRVLKQVLREKKSGLAESGKNLFILIATDGVPTTDQGVEDKRGLWSVLAYERGDTPIVFLACTDNDAEIEYLNDWDVKLPNLDVVDDYNTERRQILAIQGNSFPFSRGDWVCKMLLGPIDPEIDALDERRVSVGRSATIGRAETLGRRSSVFQTIKKKFGWF</sequence>
<proteinExistence type="predicted"/>